<evidence type="ECO:0000256" key="1">
    <source>
        <dbReference type="PROSITE-ProRule" id="PRU00169"/>
    </source>
</evidence>
<keyword evidence="4" id="KW-1185">Reference proteome</keyword>
<organism evidence="3 4">
    <name type="scientific">Candidatus Marinarcus aquaticus</name>
    <dbReference type="NCBI Taxonomy" id="2044504"/>
    <lineage>
        <taxon>Bacteria</taxon>
        <taxon>Pseudomonadati</taxon>
        <taxon>Campylobacterota</taxon>
        <taxon>Epsilonproteobacteria</taxon>
        <taxon>Campylobacterales</taxon>
        <taxon>Arcobacteraceae</taxon>
        <taxon>Candidatus Marinarcus</taxon>
    </lineage>
</organism>
<reference evidence="3 4" key="1">
    <citation type="submission" date="2017-10" db="EMBL/GenBank/DDBJ databases">
        <title>Genomics of the genus Arcobacter.</title>
        <authorList>
            <person name="Perez-Cataluna A."/>
            <person name="Figueras M.J."/>
        </authorList>
    </citation>
    <scope>NUCLEOTIDE SEQUENCE [LARGE SCALE GENOMIC DNA]</scope>
    <source>
        <strain evidence="3 4">CECT 8987</strain>
    </source>
</reference>
<gene>
    <name evidence="3" type="ORF">CRV04_01995</name>
</gene>
<feature type="modified residue" description="4-aspartylphosphate" evidence="1">
    <location>
        <position position="56"/>
    </location>
</feature>
<protein>
    <submittedName>
        <fullName evidence="3">Two-component system response regulator</fullName>
    </submittedName>
</protein>
<evidence type="ECO:0000313" key="4">
    <source>
        <dbReference type="Proteomes" id="UP000290657"/>
    </source>
</evidence>
<dbReference type="PANTHER" id="PTHR43228">
    <property type="entry name" value="TWO-COMPONENT RESPONSE REGULATOR"/>
    <property type="match status" value="1"/>
</dbReference>
<feature type="domain" description="Response regulatory" evidence="2">
    <location>
        <begin position="4"/>
        <end position="123"/>
    </location>
</feature>
<dbReference type="EMBL" id="PDKN01000001">
    <property type="protein sequence ID" value="RXJ60808.1"/>
    <property type="molecule type" value="Genomic_DNA"/>
</dbReference>
<dbReference type="InterPro" id="IPR001789">
    <property type="entry name" value="Sig_transdc_resp-reg_receiver"/>
</dbReference>
<keyword evidence="1" id="KW-0597">Phosphoprotein</keyword>
<dbReference type="SMART" id="SM00448">
    <property type="entry name" value="REC"/>
    <property type="match status" value="1"/>
</dbReference>
<dbReference type="OrthoDB" id="7631574at2"/>
<dbReference type="Proteomes" id="UP000290657">
    <property type="component" value="Unassembled WGS sequence"/>
</dbReference>
<dbReference type="SUPFAM" id="SSF52172">
    <property type="entry name" value="CheY-like"/>
    <property type="match status" value="1"/>
</dbReference>
<dbReference type="Gene3D" id="3.40.50.2300">
    <property type="match status" value="1"/>
</dbReference>
<dbReference type="InterPro" id="IPR011006">
    <property type="entry name" value="CheY-like_superfamily"/>
</dbReference>
<comment type="caution">
    <text evidence="3">The sequence shown here is derived from an EMBL/GenBank/DDBJ whole genome shotgun (WGS) entry which is preliminary data.</text>
</comment>
<dbReference type="PANTHER" id="PTHR43228:SF1">
    <property type="entry name" value="TWO-COMPONENT RESPONSE REGULATOR ARR22"/>
    <property type="match status" value="1"/>
</dbReference>
<evidence type="ECO:0000313" key="3">
    <source>
        <dbReference type="EMBL" id="RXJ60808.1"/>
    </source>
</evidence>
<sequence length="128" mass="14232">MNIKVMIVDDSSTMRRIISSVVKQIGIDEDYIGLAVDGMDALGQLKSTKYDLVLTDWNMPKMNGLQLVKNLRTLPRYANTPILMITTEGGKSEVVTALKSGVNNYIVKPFSAETLKAKLEPLIKDMKK</sequence>
<dbReference type="GO" id="GO:0000160">
    <property type="term" value="P:phosphorelay signal transduction system"/>
    <property type="evidence" value="ECO:0007669"/>
    <property type="project" value="InterPro"/>
</dbReference>
<dbReference type="PROSITE" id="PS50110">
    <property type="entry name" value="RESPONSE_REGULATORY"/>
    <property type="match status" value="1"/>
</dbReference>
<proteinExistence type="predicted"/>
<dbReference type="Pfam" id="PF00072">
    <property type="entry name" value="Response_reg"/>
    <property type="match status" value="1"/>
</dbReference>
<dbReference type="AlphaFoldDB" id="A0A4V1LPD4"/>
<evidence type="ECO:0000259" key="2">
    <source>
        <dbReference type="PROSITE" id="PS50110"/>
    </source>
</evidence>
<accession>A0A4V1LPD4</accession>
<dbReference type="InterPro" id="IPR052048">
    <property type="entry name" value="ST_Response_Regulator"/>
</dbReference>
<name>A0A4V1LPD4_9BACT</name>